<reference evidence="1 2" key="1">
    <citation type="submission" date="2018-09" db="EMBL/GenBank/DDBJ databases">
        <title>Nesterenkonia natronophila sp. nov., an alkaliphilic actinobacteriume isolated from a soda lake, and emended description of the genus Nesterenkonia.</title>
        <authorList>
            <person name="Menes R.J."/>
            <person name="Iriarte A."/>
        </authorList>
    </citation>
    <scope>NUCLEOTIDE SEQUENCE [LARGE SCALE GENOMIC DNA]</scope>
    <source>
        <strain evidence="1 2">M8</strain>
    </source>
</reference>
<dbReference type="RefSeq" id="WP_119902608.1">
    <property type="nucleotide sequence ID" value="NZ_QYZP01000002.1"/>
</dbReference>
<accession>A0A3A4F0V1</accession>
<dbReference type="AlphaFoldDB" id="A0A3A4F0V1"/>
<dbReference type="OrthoDB" id="3827359at2"/>
<dbReference type="Proteomes" id="UP000266615">
    <property type="component" value="Unassembled WGS sequence"/>
</dbReference>
<evidence type="ECO:0000313" key="2">
    <source>
        <dbReference type="Proteomes" id="UP000266615"/>
    </source>
</evidence>
<evidence type="ECO:0000313" key="1">
    <source>
        <dbReference type="EMBL" id="RJN31822.1"/>
    </source>
</evidence>
<gene>
    <name evidence="1" type="ORF">D3250_06785</name>
</gene>
<name>A0A3A4F0V1_9MICC</name>
<proteinExistence type="predicted"/>
<keyword evidence="2" id="KW-1185">Reference proteome</keyword>
<sequence length="175" mass="19279">MRWEALFADLEVQTSALRQEEFEFGVAETIALEWSRAELTDRLRGHIGEQLAIRLRGGEVVPLEITAAGSDWVSGVGRGHQWLMPVAVLELVSGMTRRVQVESSPARRRLGIASPLRALAEADPHIAVHCASGVLVEGRLLGIGRDFLDIRPEGQFRRVQTVPLPVMTAVRSARV</sequence>
<organism evidence="1 2">
    <name type="scientific">Nesterenkonia natronophila</name>
    <dbReference type="NCBI Taxonomy" id="2174932"/>
    <lineage>
        <taxon>Bacteria</taxon>
        <taxon>Bacillati</taxon>
        <taxon>Actinomycetota</taxon>
        <taxon>Actinomycetes</taxon>
        <taxon>Micrococcales</taxon>
        <taxon>Micrococcaceae</taxon>
        <taxon>Nesterenkonia</taxon>
    </lineage>
</organism>
<dbReference type="EMBL" id="QYZP01000002">
    <property type="protein sequence ID" value="RJN31822.1"/>
    <property type="molecule type" value="Genomic_DNA"/>
</dbReference>
<protein>
    <submittedName>
        <fullName evidence="1">Uncharacterized protein</fullName>
    </submittedName>
</protein>
<comment type="caution">
    <text evidence="1">The sequence shown here is derived from an EMBL/GenBank/DDBJ whole genome shotgun (WGS) entry which is preliminary data.</text>
</comment>